<dbReference type="HOGENOM" id="CLU_579527_0_0_2"/>
<gene>
    <name evidence="1" type="ordered locus">Aboo_1043</name>
</gene>
<dbReference type="RefSeq" id="WP_008086585.1">
    <property type="nucleotide sequence ID" value="NC_013926.1"/>
</dbReference>
<evidence type="ECO:0000313" key="2">
    <source>
        <dbReference type="Proteomes" id="UP000001400"/>
    </source>
</evidence>
<keyword evidence="2" id="KW-1185">Reference proteome</keyword>
<dbReference type="eggNOG" id="arCOG02900">
    <property type="taxonomic scope" value="Archaea"/>
</dbReference>
<dbReference type="InterPro" id="IPR036465">
    <property type="entry name" value="vWFA_dom_sf"/>
</dbReference>
<dbReference type="AlphaFoldDB" id="B5IHA9"/>
<dbReference type="SUPFAM" id="SSF53300">
    <property type="entry name" value="vWA-like"/>
    <property type="match status" value="1"/>
</dbReference>
<dbReference type="InterPro" id="IPR002035">
    <property type="entry name" value="VWF_A"/>
</dbReference>
<dbReference type="KEGG" id="abi:Aboo_1043"/>
<dbReference type="EMBL" id="CP001941">
    <property type="protein sequence ID" value="ADD08852.1"/>
    <property type="molecule type" value="Genomic_DNA"/>
</dbReference>
<dbReference type="Proteomes" id="UP000001400">
    <property type="component" value="Chromosome"/>
</dbReference>
<accession>B5IHA9</accession>
<dbReference type="GeneID" id="8828000"/>
<dbReference type="PROSITE" id="PS50234">
    <property type="entry name" value="VWFA"/>
    <property type="match status" value="1"/>
</dbReference>
<protein>
    <submittedName>
        <fullName evidence="1">von Willebrand factor type A</fullName>
    </submittedName>
</protein>
<reference evidence="1" key="1">
    <citation type="submission" date="2010-02" db="EMBL/GenBank/DDBJ databases">
        <title>Complete sequence of Aciduliprofundum boonei T469.</title>
        <authorList>
            <consortium name="US DOE Joint Genome Institute"/>
            <person name="Lucas S."/>
            <person name="Copeland A."/>
            <person name="Lapidus A."/>
            <person name="Cheng J.-F."/>
            <person name="Bruce D."/>
            <person name="Goodwin L."/>
            <person name="Pitluck S."/>
            <person name="Saunders E."/>
            <person name="Detter J.C."/>
            <person name="Han C."/>
            <person name="Tapia R."/>
            <person name="Land M."/>
            <person name="Hauser L."/>
            <person name="Kyrpides N."/>
            <person name="Mikhailova N."/>
            <person name="Flores G."/>
            <person name="Reysenbach A.-L."/>
            <person name="Woyke T."/>
        </authorList>
    </citation>
    <scope>NUCLEOTIDE SEQUENCE</scope>
    <source>
        <strain evidence="1">T469</strain>
    </source>
</reference>
<organism evidence="1 2">
    <name type="scientific">Aciduliprofundum boonei (strain DSM 19572 / T469)</name>
    <dbReference type="NCBI Taxonomy" id="439481"/>
    <lineage>
        <taxon>Archaea</taxon>
        <taxon>Methanobacteriati</taxon>
        <taxon>Thermoplasmatota</taxon>
        <taxon>DHVE2 group</taxon>
        <taxon>Candidatus Aciduliprofundum</taxon>
    </lineage>
</organism>
<name>B5IHA9_ACIB4</name>
<dbReference type="CDD" id="cd00198">
    <property type="entry name" value="vWFA"/>
    <property type="match status" value="1"/>
</dbReference>
<dbReference type="SMART" id="SM00327">
    <property type="entry name" value="VWA"/>
    <property type="match status" value="1"/>
</dbReference>
<sequence length="471" mass="54255">MNVENIMKEVSSEFGKVMPLKIVDDAPSAYFDWESVTLPKRFLDWDDEMIKNVIRHEFGHLFFSPRNPDVGVVINYIASLFGYENPWLFTNILTDLIVDTTNMEVFGEEYLRFLERSIENADKGRTLRVMAGVYHEKAEKLNLKTSLPKNHIGKEIYKILNNNETDFYLRVIEIAKLFLPYYDFQTPLHFRILIFSDDSPAEIAKSLIKVKVGSDVMDELRRLAGERGGFLISDPVMVAYEKMKMVSTYLELEESMEGMESKQINYGPWSIGDEPYELDMTKTLTSYGIVLPGVYSTKSESIDMGNEREGKSYRDSIIILDCSGSMEGEPFERAREAAYVMAREIQKAGKKVGLIPFSGYVIEDRVVYPTTDSSRLNDILTRIKPGGGTMLQYALQFALQFGKEYYVYILSDSDVYDVRSTEELLDEFRGRCTFFLISYEEVNRWFEKDGIKIVEISPDGIVKRAYEEVKK</sequence>
<dbReference type="Pfam" id="PF13519">
    <property type="entry name" value="VWA_2"/>
    <property type="match status" value="1"/>
</dbReference>
<evidence type="ECO:0000313" key="1">
    <source>
        <dbReference type="EMBL" id="ADD08852.1"/>
    </source>
</evidence>
<dbReference type="Gene3D" id="3.40.50.410">
    <property type="entry name" value="von Willebrand factor, type A domain"/>
    <property type="match status" value="1"/>
</dbReference>
<dbReference type="STRING" id="439481.Aboo_1043"/>
<proteinExistence type="predicted"/>